<dbReference type="InterPro" id="IPR036028">
    <property type="entry name" value="SH3-like_dom_sf"/>
</dbReference>
<dbReference type="eggNOG" id="ENOG503302Y">
    <property type="taxonomic scope" value="Bacteria"/>
</dbReference>
<dbReference type="Proteomes" id="UP000030661">
    <property type="component" value="Unassembled WGS sequence"/>
</dbReference>
<dbReference type="HOGENOM" id="CLU_161446_2_0_0"/>
<dbReference type="Pfam" id="PF00018">
    <property type="entry name" value="SH3_1"/>
    <property type="match status" value="1"/>
</dbReference>
<dbReference type="CDD" id="cd00174">
    <property type="entry name" value="SH3"/>
    <property type="match status" value="1"/>
</dbReference>
<dbReference type="SUPFAM" id="SSF50044">
    <property type="entry name" value="SH3-domain"/>
    <property type="match status" value="2"/>
</dbReference>
<dbReference type="SMART" id="SM00326">
    <property type="entry name" value="SH3"/>
    <property type="match status" value="2"/>
</dbReference>
<evidence type="ECO:0000313" key="3">
    <source>
        <dbReference type="EMBL" id="GAK56783.1"/>
    </source>
</evidence>
<dbReference type="STRING" id="1499967.U27_03747"/>
<keyword evidence="4" id="KW-1185">Reference proteome</keyword>
<proteinExistence type="predicted"/>
<dbReference type="Gene3D" id="2.30.30.40">
    <property type="entry name" value="SH3 Domains"/>
    <property type="match status" value="2"/>
</dbReference>
<dbReference type="AlphaFoldDB" id="A0A081BWS8"/>
<name>A0A081BWS8_VECG1</name>
<evidence type="ECO:0000259" key="2">
    <source>
        <dbReference type="PROSITE" id="PS50002"/>
    </source>
</evidence>
<gene>
    <name evidence="3" type="ORF">U27_03747</name>
</gene>
<dbReference type="EMBL" id="DF820465">
    <property type="protein sequence ID" value="GAK56783.1"/>
    <property type="molecule type" value="Genomic_DNA"/>
</dbReference>
<accession>A0A081BWS8</accession>
<dbReference type="PROSITE" id="PS50002">
    <property type="entry name" value="SH3"/>
    <property type="match status" value="1"/>
</dbReference>
<dbReference type="InterPro" id="IPR001452">
    <property type="entry name" value="SH3_domain"/>
</dbReference>
<organism evidence="3">
    <name type="scientific">Vecturithrix granuli</name>
    <dbReference type="NCBI Taxonomy" id="1499967"/>
    <lineage>
        <taxon>Bacteria</taxon>
        <taxon>Candidatus Moduliflexota</taxon>
        <taxon>Candidatus Vecturitrichia</taxon>
        <taxon>Candidatus Vecturitrichales</taxon>
        <taxon>Candidatus Vecturitrichaceae</taxon>
        <taxon>Candidatus Vecturithrix</taxon>
    </lineage>
</organism>
<sequence>MDERPFFVVEAYTKSAVDPIMFNKGDTLVIGELYQDDPEWPGWIWCCHPITGKAGWVPQQYLRIQDRQGIALCDYSANELTVLPGDTLLVSTQENGWAWAQNTSDEYGWVPLRHIQPII</sequence>
<dbReference type="Pfam" id="PF07653">
    <property type="entry name" value="SH3_2"/>
    <property type="match status" value="1"/>
</dbReference>
<feature type="domain" description="SH3" evidence="2">
    <location>
        <begin position="64"/>
        <end position="119"/>
    </location>
</feature>
<evidence type="ECO:0000313" key="4">
    <source>
        <dbReference type="Proteomes" id="UP000030661"/>
    </source>
</evidence>
<reference evidence="3" key="1">
    <citation type="journal article" date="2015" name="PeerJ">
        <title>First genomic representation of candidate bacterial phylum KSB3 points to enhanced environmental sensing as a trigger of wastewater bulking.</title>
        <authorList>
            <person name="Sekiguchi Y."/>
            <person name="Ohashi A."/>
            <person name="Parks D.H."/>
            <person name="Yamauchi T."/>
            <person name="Tyson G.W."/>
            <person name="Hugenholtz P."/>
        </authorList>
    </citation>
    <scope>NUCLEOTIDE SEQUENCE [LARGE SCALE GENOMIC DNA]</scope>
</reference>
<evidence type="ECO:0000256" key="1">
    <source>
        <dbReference type="ARBA" id="ARBA00022443"/>
    </source>
</evidence>
<dbReference type="InterPro" id="IPR014593">
    <property type="entry name" value="UCP034961_SH3_2"/>
</dbReference>
<dbReference type="PIRSF" id="PIRSF034961">
    <property type="entry name" value="UCP034961_SH3_2"/>
    <property type="match status" value="1"/>
</dbReference>
<keyword evidence="1" id="KW-0728">SH3 domain</keyword>
<protein>
    <submittedName>
        <fullName evidence="3">SH3 domain protein</fullName>
    </submittedName>
</protein>